<feature type="compositionally biased region" description="Polar residues" evidence="2">
    <location>
        <begin position="78"/>
        <end position="88"/>
    </location>
</feature>
<proteinExistence type="predicted"/>
<dbReference type="GO" id="GO:0051747">
    <property type="term" value="F:cytosine C-5 DNA demethylase activity"/>
    <property type="evidence" value="ECO:0007669"/>
    <property type="project" value="TreeGrafter"/>
</dbReference>
<dbReference type="AlphaFoldDB" id="A0AAE0LVI6"/>
<dbReference type="Pfam" id="PF13532">
    <property type="entry name" value="2OG-FeII_Oxy_2"/>
    <property type="match status" value="1"/>
</dbReference>
<dbReference type="EMBL" id="JAUEPN010000002">
    <property type="protein sequence ID" value="KAK3298414.1"/>
    <property type="molecule type" value="Genomic_DNA"/>
</dbReference>
<feature type="domain" description="Alpha-ketoglutarate-dependent dioxygenase AlkB-like" evidence="3">
    <location>
        <begin position="552"/>
        <end position="730"/>
    </location>
</feature>
<dbReference type="GO" id="GO:0008198">
    <property type="term" value="F:ferrous iron binding"/>
    <property type="evidence" value="ECO:0007669"/>
    <property type="project" value="TreeGrafter"/>
</dbReference>
<dbReference type="InterPro" id="IPR027450">
    <property type="entry name" value="AlkB-like"/>
</dbReference>
<dbReference type="InterPro" id="IPR032852">
    <property type="entry name" value="ALKBH2"/>
</dbReference>
<accession>A0AAE0LVI6</accession>
<keyword evidence="5" id="KW-1185">Reference proteome</keyword>
<feature type="compositionally biased region" description="Polar residues" evidence="2">
    <location>
        <begin position="1"/>
        <end position="20"/>
    </location>
</feature>
<protein>
    <recommendedName>
        <fullName evidence="3">Alpha-ketoglutarate-dependent dioxygenase AlkB-like domain-containing protein</fullName>
    </recommendedName>
</protein>
<name>A0AAE0LVI6_9PEZI</name>
<dbReference type="GeneID" id="87838470"/>
<feature type="binding site" evidence="1">
    <location>
        <position position="715"/>
    </location>
    <ligand>
        <name>2-oxoglutarate</name>
        <dbReference type="ChEBI" id="CHEBI:16810"/>
    </ligand>
</feature>
<sequence>MDSVTETGTARQSSITNGPNDSAGPPIMAAPRTSPRPASLCAETAMKRNIEDLGANEDDEPTKRARLSAAPKVDEAGSPQSSQSDTLQSALDTPYVEDNHNQPMQTIMASMAGPIKKRVRARKVKIANATADGPPPSGKPLVWADARGSLCEALPYFKAFKSSLHSANLVCQGFLIDQEADELDVFGTQVIISSVGGGRVKNPKTGTMIRAKDGDDAAPNTKAIPNAHGNKSLVAGHPFYPCCSPHPYAVLGYFHITDVWKEKQITEGSDKPVTVWRMRFEKADLAERSWWAPKSEKAVQTDALVDTSLKAPVITCAKCDTPSKEMFTAGWFCLNYGCEHYFVFPTGAGVDIKGLAYTQTFLDERTPFVGEIPSVVPPITDSTGLHGTEKSLRRGFVCPDCGCCNRRVYWNRWVCANKECEYTRDAPMLPYPGDLLQLENARFDEKMRRIRNSYGVNDNKENKPGFVDDPIATIYNRDCLPLSQTLTLGGYDVRQYYLPNSDGKILGSFSIFSAKPEILTKPNGPDDLFQTLELTDIGLRRNAAAVVGHKLEGYTRHFQQNFGAKYKFGVTVQSKGLDEAPDVILRALQRLIWAKQVSVDKSNAFICALDQNTIGKHAIVPTDGDFNELLALGYMEDDKINYHDDGEHELGPVVAALSLGSPSTMRFRPKGKTGFLVPARRDRGKDSYQAVLEVPMKHGDMMVMVGTEIQKVYEHTVIPHGTRRFSLTARYMDPERMTTQQDRDDVAVKGAMPKHAEAFAYDGF</sequence>
<feature type="binding site" evidence="1">
    <location>
        <position position="643"/>
    </location>
    <ligand>
        <name>2-oxoglutarate</name>
        <dbReference type="ChEBI" id="CHEBI:16810"/>
    </ligand>
</feature>
<dbReference type="Gene3D" id="2.60.120.590">
    <property type="entry name" value="Alpha-ketoglutarate-dependent dioxygenase AlkB-like"/>
    <property type="match status" value="1"/>
</dbReference>
<evidence type="ECO:0000313" key="4">
    <source>
        <dbReference type="EMBL" id="KAK3298414.1"/>
    </source>
</evidence>
<dbReference type="GO" id="GO:0006307">
    <property type="term" value="P:DNA alkylation repair"/>
    <property type="evidence" value="ECO:0007669"/>
    <property type="project" value="TreeGrafter"/>
</dbReference>
<dbReference type="GO" id="GO:0035516">
    <property type="term" value="F:broad specificity oxidative DNA demethylase activity"/>
    <property type="evidence" value="ECO:0007669"/>
    <property type="project" value="TreeGrafter"/>
</dbReference>
<reference evidence="4" key="2">
    <citation type="submission" date="2023-06" db="EMBL/GenBank/DDBJ databases">
        <authorList>
            <consortium name="Lawrence Berkeley National Laboratory"/>
            <person name="Haridas S."/>
            <person name="Hensen N."/>
            <person name="Bonometti L."/>
            <person name="Westerberg I."/>
            <person name="Brannstrom I.O."/>
            <person name="Guillou S."/>
            <person name="Cros-Aarteil S."/>
            <person name="Calhoun S."/>
            <person name="Kuo A."/>
            <person name="Mondo S."/>
            <person name="Pangilinan J."/>
            <person name="Riley R."/>
            <person name="Labutti K."/>
            <person name="Andreopoulos B."/>
            <person name="Lipzen A."/>
            <person name="Chen C."/>
            <person name="Yanf M."/>
            <person name="Daum C."/>
            <person name="Ng V."/>
            <person name="Clum A."/>
            <person name="Steindorff A."/>
            <person name="Ohm R."/>
            <person name="Martin F."/>
            <person name="Silar P."/>
            <person name="Natvig D."/>
            <person name="Lalanne C."/>
            <person name="Gautier V."/>
            <person name="Ament-Velasquez S.L."/>
            <person name="Kruys A."/>
            <person name="Hutchinson M.I."/>
            <person name="Powell A.J."/>
            <person name="Barry K."/>
            <person name="Miller A.N."/>
            <person name="Grigoriev I.V."/>
            <person name="Debuchy R."/>
            <person name="Gladieux P."/>
            <person name="Thoren M.H."/>
            <person name="Johannesson H."/>
        </authorList>
    </citation>
    <scope>NUCLEOTIDE SEQUENCE</scope>
    <source>
        <strain evidence="4">CBS 168.71</strain>
    </source>
</reference>
<organism evidence="4 5">
    <name type="scientific">Chaetomium fimeti</name>
    <dbReference type="NCBI Taxonomy" id="1854472"/>
    <lineage>
        <taxon>Eukaryota</taxon>
        <taxon>Fungi</taxon>
        <taxon>Dikarya</taxon>
        <taxon>Ascomycota</taxon>
        <taxon>Pezizomycotina</taxon>
        <taxon>Sordariomycetes</taxon>
        <taxon>Sordariomycetidae</taxon>
        <taxon>Sordariales</taxon>
        <taxon>Chaetomiaceae</taxon>
        <taxon>Chaetomium</taxon>
    </lineage>
</organism>
<dbReference type="PANTHER" id="PTHR31573:SF4">
    <property type="entry name" value="FE2OG DIOXYGENASE DOMAIN-CONTAINING PROTEIN"/>
    <property type="match status" value="1"/>
</dbReference>
<dbReference type="Proteomes" id="UP001278766">
    <property type="component" value="Unassembled WGS sequence"/>
</dbReference>
<dbReference type="RefSeq" id="XP_062661928.1">
    <property type="nucleotide sequence ID" value="XM_062801522.1"/>
</dbReference>
<feature type="region of interest" description="Disordered" evidence="2">
    <location>
        <begin position="1"/>
        <end position="88"/>
    </location>
</feature>
<gene>
    <name evidence="4" type="ORF">B0H64DRAFT_353969</name>
</gene>
<evidence type="ECO:0000313" key="5">
    <source>
        <dbReference type="Proteomes" id="UP001278766"/>
    </source>
</evidence>
<feature type="binding site" evidence="1">
    <location>
        <position position="634"/>
    </location>
    <ligand>
        <name>2-oxoglutarate</name>
        <dbReference type="ChEBI" id="CHEBI:16810"/>
    </ligand>
</feature>
<dbReference type="SUPFAM" id="SSF51197">
    <property type="entry name" value="Clavaminate synthase-like"/>
    <property type="match status" value="1"/>
</dbReference>
<evidence type="ECO:0000256" key="2">
    <source>
        <dbReference type="SAM" id="MobiDB-lite"/>
    </source>
</evidence>
<evidence type="ECO:0000256" key="1">
    <source>
        <dbReference type="PIRSR" id="PIRSR632852-1"/>
    </source>
</evidence>
<dbReference type="InterPro" id="IPR037151">
    <property type="entry name" value="AlkB-like_sf"/>
</dbReference>
<evidence type="ECO:0000259" key="3">
    <source>
        <dbReference type="Pfam" id="PF13532"/>
    </source>
</evidence>
<dbReference type="PANTHER" id="PTHR31573">
    <property type="entry name" value="ALPHA-KETOGLUTARATE-DEPENDENT DIOXYGENASE ALKB HOMOLOG 2"/>
    <property type="match status" value="1"/>
</dbReference>
<reference evidence="4" key="1">
    <citation type="journal article" date="2023" name="Mol. Phylogenet. Evol.">
        <title>Genome-scale phylogeny and comparative genomics of the fungal order Sordariales.</title>
        <authorList>
            <person name="Hensen N."/>
            <person name="Bonometti L."/>
            <person name="Westerberg I."/>
            <person name="Brannstrom I.O."/>
            <person name="Guillou S."/>
            <person name="Cros-Aarteil S."/>
            <person name="Calhoun S."/>
            <person name="Haridas S."/>
            <person name="Kuo A."/>
            <person name="Mondo S."/>
            <person name="Pangilinan J."/>
            <person name="Riley R."/>
            <person name="LaButti K."/>
            <person name="Andreopoulos B."/>
            <person name="Lipzen A."/>
            <person name="Chen C."/>
            <person name="Yan M."/>
            <person name="Daum C."/>
            <person name="Ng V."/>
            <person name="Clum A."/>
            <person name="Steindorff A."/>
            <person name="Ohm R.A."/>
            <person name="Martin F."/>
            <person name="Silar P."/>
            <person name="Natvig D.O."/>
            <person name="Lalanne C."/>
            <person name="Gautier V."/>
            <person name="Ament-Velasquez S.L."/>
            <person name="Kruys A."/>
            <person name="Hutchinson M.I."/>
            <person name="Powell A.J."/>
            <person name="Barry K."/>
            <person name="Miller A.N."/>
            <person name="Grigoriev I.V."/>
            <person name="Debuchy R."/>
            <person name="Gladieux P."/>
            <person name="Hiltunen Thoren M."/>
            <person name="Johannesson H."/>
        </authorList>
    </citation>
    <scope>NUCLEOTIDE SEQUENCE</scope>
    <source>
        <strain evidence="4">CBS 168.71</strain>
    </source>
</reference>
<comment type="caution">
    <text evidence="4">The sequence shown here is derived from an EMBL/GenBank/DDBJ whole genome shotgun (WGS) entry which is preliminary data.</text>
</comment>